<dbReference type="EMBL" id="CP046620">
    <property type="protein sequence ID" value="QHQ35771.1"/>
    <property type="molecule type" value="Genomic_DNA"/>
</dbReference>
<keyword evidence="2 3" id="KW-0802">TPR repeat</keyword>
<dbReference type="RefSeq" id="WP_161862331.1">
    <property type="nucleotide sequence ID" value="NZ_CP046620.1"/>
</dbReference>
<keyword evidence="5" id="KW-1185">Reference proteome</keyword>
<feature type="repeat" description="TPR" evidence="3">
    <location>
        <begin position="101"/>
        <end position="134"/>
    </location>
</feature>
<dbReference type="InterPro" id="IPR052346">
    <property type="entry name" value="O-mannosyl-transferase_TMTC"/>
</dbReference>
<dbReference type="SMART" id="SM00028">
    <property type="entry name" value="TPR"/>
    <property type="match status" value="6"/>
</dbReference>
<dbReference type="InterPro" id="IPR019734">
    <property type="entry name" value="TPR_rpt"/>
</dbReference>
<dbReference type="PANTHER" id="PTHR44227">
    <property type="match status" value="1"/>
</dbReference>
<gene>
    <name evidence="4" type="ORF">GO499_11595</name>
</gene>
<keyword evidence="1" id="KW-0677">Repeat</keyword>
<dbReference type="InterPro" id="IPR011990">
    <property type="entry name" value="TPR-like_helical_dom_sf"/>
</dbReference>
<dbReference type="SUPFAM" id="SSF81901">
    <property type="entry name" value="HCP-like"/>
    <property type="match status" value="1"/>
</dbReference>
<evidence type="ECO:0000256" key="2">
    <source>
        <dbReference type="ARBA" id="ARBA00022803"/>
    </source>
</evidence>
<dbReference type="SUPFAM" id="SSF48452">
    <property type="entry name" value="TPR-like"/>
    <property type="match status" value="1"/>
</dbReference>
<sequence length="432" mass="47902">MLLPLRIFALGLAFTWIGMSVAARPLITSSEDSYGRICLESSDTPERIAAACEAALAESGALPATRAGFHRKLGSAKERLGDTAAAASAFLSAIGLLPNDVEAMNLLGWMYWDIDRNDEAVAMFRRSLSLRPTASANGGLANLLRIHLNQPEEALQRIETALLLEPEYSWGLREKGWIFFDLDRDADALEAFEAALFLDSEDAFAHYGVLTFHERAEDYEAALEAANRTIEFAPKDADFRSHRAFLLRRLDRNQQAIRAANEAIELDPRESDGYVQRAFAESALGYTAQASRTFQAGIDAGAGDRFLHYWYADHLSDYDSPETAMHQIDKAISLPGVGAEDWSLKAYLALELEDDEEALRAAISAVRADAGSPYGYYYHAVAELRLGRENEALVQFDAAMNRDLPIGFVRRFVGELLALGRFNTAMRVRRAY</sequence>
<evidence type="ECO:0000256" key="1">
    <source>
        <dbReference type="ARBA" id="ARBA00022737"/>
    </source>
</evidence>
<name>A0A6P1T220_9RHOB</name>
<dbReference type="PANTHER" id="PTHR44227:SF3">
    <property type="entry name" value="PROTEIN O-MANNOSYL-TRANSFERASE TMTC4"/>
    <property type="match status" value="1"/>
</dbReference>
<dbReference type="PROSITE" id="PS50005">
    <property type="entry name" value="TPR"/>
    <property type="match status" value="1"/>
</dbReference>
<evidence type="ECO:0000313" key="4">
    <source>
        <dbReference type="EMBL" id="QHQ35771.1"/>
    </source>
</evidence>
<proteinExistence type="predicted"/>
<dbReference type="Pfam" id="PF13432">
    <property type="entry name" value="TPR_16"/>
    <property type="match status" value="2"/>
</dbReference>
<organism evidence="4 5">
    <name type="scientific">Algicella marina</name>
    <dbReference type="NCBI Taxonomy" id="2683284"/>
    <lineage>
        <taxon>Bacteria</taxon>
        <taxon>Pseudomonadati</taxon>
        <taxon>Pseudomonadota</taxon>
        <taxon>Alphaproteobacteria</taxon>
        <taxon>Rhodobacterales</taxon>
        <taxon>Paracoccaceae</taxon>
        <taxon>Algicella</taxon>
    </lineage>
</organism>
<dbReference type="Gene3D" id="1.25.40.10">
    <property type="entry name" value="Tetratricopeptide repeat domain"/>
    <property type="match status" value="3"/>
</dbReference>
<reference evidence="4 5" key="1">
    <citation type="submission" date="2019-12" db="EMBL/GenBank/DDBJ databases">
        <title>Complete genome sequence of Algicella marina strain 9Alg 56(T) isolated from the red alga Tichocarpus crinitus.</title>
        <authorList>
            <person name="Kim S.-G."/>
            <person name="Nedashkovskaya O.I."/>
        </authorList>
    </citation>
    <scope>NUCLEOTIDE SEQUENCE [LARGE SCALE GENOMIC DNA]</scope>
    <source>
        <strain evidence="4 5">9Alg 56</strain>
    </source>
</reference>
<dbReference type="Proteomes" id="UP000464495">
    <property type="component" value="Chromosome"/>
</dbReference>
<accession>A0A6P1T220</accession>
<evidence type="ECO:0000313" key="5">
    <source>
        <dbReference type="Proteomes" id="UP000464495"/>
    </source>
</evidence>
<protein>
    <submittedName>
        <fullName evidence="4">Tetratricopeptide repeat protein</fullName>
    </submittedName>
</protein>
<dbReference type="KEGG" id="amaq:GO499_11595"/>
<dbReference type="AlphaFoldDB" id="A0A6P1T220"/>
<evidence type="ECO:0000256" key="3">
    <source>
        <dbReference type="PROSITE-ProRule" id="PRU00339"/>
    </source>
</evidence>